<dbReference type="EMBL" id="JAINUG010000019">
    <property type="protein sequence ID" value="KAJ8412453.1"/>
    <property type="molecule type" value="Genomic_DNA"/>
</dbReference>
<evidence type="ECO:0000313" key="4">
    <source>
        <dbReference type="EMBL" id="KAJ8412453.1"/>
    </source>
</evidence>
<sequence length="322" mass="36512">MERRRPENYPAARLLRSRSGTWCPPGSSSCRRARVRVKEKEDYRRLNAVTRKDSYPLLRIDDALDHISGSRWYVQDFATIARPLHRLTNRGQPYVWDDPCTQAFNILQIALIMAPVRAYPDTNRPFILDTDAENVGVGAVLTQQSDNGEQVQEEQKRDAALIHVQSWLVAGKWPEWADVATLFTEKERTTLSGVASSNKYILVAMDYFTKWPEAYLVPDQSASTTSDGLLDPPGQPPVQARTQDPGEPDVPPHPPEPEVEGGPEVDYLHRLQECLRVVHDFTRQAQAGSGVRQKRAYDTRCWDQVFAPGDQVWIFCPSRTKG</sequence>
<comment type="caution">
    <text evidence="4">The sequence shown here is derived from an EMBL/GenBank/DDBJ whole genome shotgun (WGS) entry which is preliminary data.</text>
</comment>
<dbReference type="Proteomes" id="UP001221898">
    <property type="component" value="Unassembled WGS sequence"/>
</dbReference>
<dbReference type="GO" id="GO:0003676">
    <property type="term" value="F:nucleic acid binding"/>
    <property type="evidence" value="ECO:0007669"/>
    <property type="project" value="InterPro"/>
</dbReference>
<dbReference type="AlphaFoldDB" id="A0AAD7WXD4"/>
<keyword evidence="1" id="KW-0511">Multifunctional enzyme</keyword>
<dbReference type="Pfam" id="PF17919">
    <property type="entry name" value="RT_RNaseH_2"/>
    <property type="match status" value="1"/>
</dbReference>
<dbReference type="InterPro" id="IPR050951">
    <property type="entry name" value="Retrovirus_Pol_polyprotein"/>
</dbReference>
<organism evidence="4 5">
    <name type="scientific">Aldrovandia affinis</name>
    <dbReference type="NCBI Taxonomy" id="143900"/>
    <lineage>
        <taxon>Eukaryota</taxon>
        <taxon>Metazoa</taxon>
        <taxon>Chordata</taxon>
        <taxon>Craniata</taxon>
        <taxon>Vertebrata</taxon>
        <taxon>Euteleostomi</taxon>
        <taxon>Actinopterygii</taxon>
        <taxon>Neopterygii</taxon>
        <taxon>Teleostei</taxon>
        <taxon>Notacanthiformes</taxon>
        <taxon>Halosauridae</taxon>
        <taxon>Aldrovandia</taxon>
    </lineage>
</organism>
<feature type="domain" description="Reverse transcriptase/retrotransposon-derived protein RNase H-like" evidence="3">
    <location>
        <begin position="96"/>
        <end position="149"/>
    </location>
</feature>
<accession>A0AAD7WXD4</accession>
<name>A0AAD7WXD4_9TELE</name>
<proteinExistence type="predicted"/>
<evidence type="ECO:0000256" key="1">
    <source>
        <dbReference type="ARBA" id="ARBA00023268"/>
    </source>
</evidence>
<dbReference type="InterPro" id="IPR043128">
    <property type="entry name" value="Rev_trsase/Diguanyl_cyclase"/>
</dbReference>
<evidence type="ECO:0000313" key="5">
    <source>
        <dbReference type="Proteomes" id="UP001221898"/>
    </source>
</evidence>
<dbReference type="SUPFAM" id="SSF56672">
    <property type="entry name" value="DNA/RNA polymerases"/>
    <property type="match status" value="1"/>
</dbReference>
<keyword evidence="5" id="KW-1185">Reference proteome</keyword>
<dbReference type="InterPro" id="IPR041577">
    <property type="entry name" value="RT_RNaseH_2"/>
</dbReference>
<evidence type="ECO:0000256" key="2">
    <source>
        <dbReference type="SAM" id="MobiDB-lite"/>
    </source>
</evidence>
<dbReference type="Gene3D" id="3.30.420.10">
    <property type="entry name" value="Ribonuclease H-like superfamily/Ribonuclease H"/>
    <property type="match status" value="1"/>
</dbReference>
<dbReference type="InterPro" id="IPR043502">
    <property type="entry name" value="DNA/RNA_pol_sf"/>
</dbReference>
<evidence type="ECO:0000259" key="3">
    <source>
        <dbReference type="Pfam" id="PF17919"/>
    </source>
</evidence>
<dbReference type="PROSITE" id="PS51257">
    <property type="entry name" value="PROKAR_LIPOPROTEIN"/>
    <property type="match status" value="1"/>
</dbReference>
<dbReference type="GO" id="GO:0003824">
    <property type="term" value="F:catalytic activity"/>
    <property type="evidence" value="ECO:0007669"/>
    <property type="project" value="UniProtKB-KW"/>
</dbReference>
<reference evidence="4" key="1">
    <citation type="journal article" date="2023" name="Science">
        <title>Genome structures resolve the early diversification of teleost fishes.</title>
        <authorList>
            <person name="Parey E."/>
            <person name="Louis A."/>
            <person name="Montfort J."/>
            <person name="Bouchez O."/>
            <person name="Roques C."/>
            <person name="Iampietro C."/>
            <person name="Lluch J."/>
            <person name="Castinel A."/>
            <person name="Donnadieu C."/>
            <person name="Desvignes T."/>
            <person name="Floi Bucao C."/>
            <person name="Jouanno E."/>
            <person name="Wen M."/>
            <person name="Mejri S."/>
            <person name="Dirks R."/>
            <person name="Jansen H."/>
            <person name="Henkel C."/>
            <person name="Chen W.J."/>
            <person name="Zahm M."/>
            <person name="Cabau C."/>
            <person name="Klopp C."/>
            <person name="Thompson A.W."/>
            <person name="Robinson-Rechavi M."/>
            <person name="Braasch I."/>
            <person name="Lecointre G."/>
            <person name="Bobe J."/>
            <person name="Postlethwait J.H."/>
            <person name="Berthelot C."/>
            <person name="Roest Crollius H."/>
            <person name="Guiguen Y."/>
        </authorList>
    </citation>
    <scope>NUCLEOTIDE SEQUENCE</scope>
    <source>
        <strain evidence="4">NC1722</strain>
    </source>
</reference>
<protein>
    <recommendedName>
        <fullName evidence="3">Reverse transcriptase/retrotransposon-derived protein RNase H-like domain-containing protein</fullName>
    </recommendedName>
</protein>
<dbReference type="PANTHER" id="PTHR37984">
    <property type="entry name" value="PROTEIN CBG26694"/>
    <property type="match status" value="1"/>
</dbReference>
<dbReference type="PANTHER" id="PTHR37984:SF5">
    <property type="entry name" value="PROTEIN NYNRIN-LIKE"/>
    <property type="match status" value="1"/>
</dbReference>
<dbReference type="Gene3D" id="3.30.70.270">
    <property type="match status" value="1"/>
</dbReference>
<feature type="region of interest" description="Disordered" evidence="2">
    <location>
        <begin position="221"/>
        <end position="263"/>
    </location>
</feature>
<dbReference type="InterPro" id="IPR036397">
    <property type="entry name" value="RNaseH_sf"/>
</dbReference>
<dbReference type="GO" id="GO:0006259">
    <property type="term" value="P:DNA metabolic process"/>
    <property type="evidence" value="ECO:0007669"/>
    <property type="project" value="UniProtKB-ARBA"/>
</dbReference>
<gene>
    <name evidence="4" type="ORF">AAFF_G00127890</name>
</gene>